<keyword evidence="5" id="KW-0227">DNA damage</keyword>
<evidence type="ECO:0000256" key="3">
    <source>
        <dbReference type="ARBA" id="ARBA00022722"/>
    </source>
</evidence>
<reference evidence="11" key="1">
    <citation type="journal article" date="2019" name="Int. J. Syst. Evol. Microbiol.">
        <title>The Global Catalogue of Microorganisms (GCM) 10K type strain sequencing project: providing services to taxonomists for standard genome sequencing and annotation.</title>
        <authorList>
            <consortium name="The Broad Institute Genomics Platform"/>
            <consortium name="The Broad Institute Genome Sequencing Center for Infectious Disease"/>
            <person name="Wu L."/>
            <person name="Ma J."/>
        </authorList>
    </citation>
    <scope>NUCLEOTIDE SEQUENCE [LARGE SCALE GENOMIC DNA]</scope>
    <source>
        <strain evidence="11">JCM 9458</strain>
    </source>
</reference>
<evidence type="ECO:0000256" key="7">
    <source>
        <dbReference type="ARBA" id="ARBA00022842"/>
    </source>
</evidence>
<keyword evidence="7" id="KW-0460">Magnesium</keyword>
<dbReference type="PANTHER" id="PTHR15822:SF4">
    <property type="entry name" value="TYROSYL-DNA PHOSPHODIESTERASE 2"/>
    <property type="match status" value="1"/>
</dbReference>
<keyword evidence="8" id="KW-0234">DNA repair</keyword>
<dbReference type="GO" id="GO:0004519">
    <property type="term" value="F:endonuclease activity"/>
    <property type="evidence" value="ECO:0007669"/>
    <property type="project" value="UniProtKB-KW"/>
</dbReference>
<comment type="cofactor">
    <cofactor evidence="2">
        <name>Mg(2+)</name>
        <dbReference type="ChEBI" id="CHEBI:18420"/>
    </cofactor>
</comment>
<evidence type="ECO:0000256" key="1">
    <source>
        <dbReference type="ARBA" id="ARBA00001936"/>
    </source>
</evidence>
<keyword evidence="10" id="KW-0255">Endonuclease</keyword>
<dbReference type="Proteomes" id="UP001501676">
    <property type="component" value="Unassembled WGS sequence"/>
</dbReference>
<organism evidence="10 11">
    <name type="scientific">Cryptosporangium minutisporangium</name>
    <dbReference type="NCBI Taxonomy" id="113569"/>
    <lineage>
        <taxon>Bacteria</taxon>
        <taxon>Bacillati</taxon>
        <taxon>Actinomycetota</taxon>
        <taxon>Actinomycetes</taxon>
        <taxon>Cryptosporangiales</taxon>
        <taxon>Cryptosporangiaceae</taxon>
        <taxon>Cryptosporangium</taxon>
    </lineage>
</organism>
<keyword evidence="3" id="KW-0540">Nuclease</keyword>
<dbReference type="RefSeq" id="WP_345729561.1">
    <property type="nucleotide sequence ID" value="NZ_BAAAYN010000024.1"/>
</dbReference>
<feature type="domain" description="Endonuclease/exonuclease/phosphatase" evidence="9">
    <location>
        <begin position="6"/>
        <end position="263"/>
    </location>
</feature>
<comment type="cofactor">
    <cofactor evidence="1">
        <name>Mn(2+)</name>
        <dbReference type="ChEBI" id="CHEBI:29035"/>
    </cofactor>
</comment>
<accession>A0ABP6T103</accession>
<keyword evidence="11" id="KW-1185">Reference proteome</keyword>
<dbReference type="InterPro" id="IPR051547">
    <property type="entry name" value="TDP2-like"/>
</dbReference>
<keyword evidence="4" id="KW-0479">Metal-binding</keyword>
<evidence type="ECO:0000313" key="11">
    <source>
        <dbReference type="Proteomes" id="UP001501676"/>
    </source>
</evidence>
<protein>
    <submittedName>
        <fullName evidence="10">Endonuclease/exonuclease/phosphatase family protein</fullName>
    </submittedName>
</protein>
<dbReference type="InterPro" id="IPR005135">
    <property type="entry name" value="Endo/exonuclease/phosphatase"/>
</dbReference>
<proteinExistence type="predicted"/>
<sequence>MRLRVLTMNVQHDVGDPRRSALINAEIRRLAPDVVTFQEVRYPDVSDQLAVLVAGTGLRTTHQAAVLDHLPPDADVYGGTALATRWPHRVVDVVEGRTADGLYWYTLAALVDVPDLGPLLVVTPTTFWKTDAEVWRERQMLEVADLDARHRTRLPTIVAGDFNAVPDSSSIRFLSGLQSLEGRSVQYHDAWAVAGEGPGHTWTVDNPAGAAEIERLVGQPGVRSRIDYVFVGCPHAHPDARARIVGVQLVGDGPVDGVWLSDHYGVLADLEYAG</sequence>
<evidence type="ECO:0000259" key="9">
    <source>
        <dbReference type="Pfam" id="PF03372"/>
    </source>
</evidence>
<gene>
    <name evidence="10" type="ORF">GCM10020369_38810</name>
</gene>
<evidence type="ECO:0000256" key="4">
    <source>
        <dbReference type="ARBA" id="ARBA00022723"/>
    </source>
</evidence>
<comment type="caution">
    <text evidence="10">The sequence shown here is derived from an EMBL/GenBank/DDBJ whole genome shotgun (WGS) entry which is preliminary data.</text>
</comment>
<evidence type="ECO:0000256" key="2">
    <source>
        <dbReference type="ARBA" id="ARBA00001946"/>
    </source>
</evidence>
<evidence type="ECO:0000256" key="6">
    <source>
        <dbReference type="ARBA" id="ARBA00022801"/>
    </source>
</evidence>
<evidence type="ECO:0000313" key="10">
    <source>
        <dbReference type="EMBL" id="GAA3389281.1"/>
    </source>
</evidence>
<dbReference type="Pfam" id="PF03372">
    <property type="entry name" value="Exo_endo_phos"/>
    <property type="match status" value="1"/>
</dbReference>
<dbReference type="PANTHER" id="PTHR15822">
    <property type="entry name" value="TRAF AND TNF RECEPTOR-ASSOCIATED PROTEIN"/>
    <property type="match status" value="1"/>
</dbReference>
<evidence type="ECO:0000256" key="5">
    <source>
        <dbReference type="ARBA" id="ARBA00022763"/>
    </source>
</evidence>
<dbReference type="Gene3D" id="3.60.10.10">
    <property type="entry name" value="Endonuclease/exonuclease/phosphatase"/>
    <property type="match status" value="1"/>
</dbReference>
<dbReference type="SUPFAM" id="SSF56219">
    <property type="entry name" value="DNase I-like"/>
    <property type="match status" value="1"/>
</dbReference>
<evidence type="ECO:0000256" key="8">
    <source>
        <dbReference type="ARBA" id="ARBA00023204"/>
    </source>
</evidence>
<keyword evidence="6" id="KW-0378">Hydrolase</keyword>
<name>A0ABP6T103_9ACTN</name>
<dbReference type="InterPro" id="IPR036691">
    <property type="entry name" value="Endo/exonu/phosph_ase_sf"/>
</dbReference>
<dbReference type="EMBL" id="BAAAYN010000024">
    <property type="protein sequence ID" value="GAA3389281.1"/>
    <property type="molecule type" value="Genomic_DNA"/>
</dbReference>